<reference evidence="1 2" key="1">
    <citation type="submission" date="2020-06" db="EMBL/GenBank/DDBJ databases">
        <authorList>
            <person name="Li R."/>
            <person name="Bekaert M."/>
        </authorList>
    </citation>
    <scope>NUCLEOTIDE SEQUENCE [LARGE SCALE GENOMIC DNA]</scope>
    <source>
        <strain evidence="2">wild</strain>
    </source>
</reference>
<name>A0A6J8CWS0_MYTCO</name>
<organism evidence="1 2">
    <name type="scientific">Mytilus coruscus</name>
    <name type="common">Sea mussel</name>
    <dbReference type="NCBI Taxonomy" id="42192"/>
    <lineage>
        <taxon>Eukaryota</taxon>
        <taxon>Metazoa</taxon>
        <taxon>Spiralia</taxon>
        <taxon>Lophotrochozoa</taxon>
        <taxon>Mollusca</taxon>
        <taxon>Bivalvia</taxon>
        <taxon>Autobranchia</taxon>
        <taxon>Pteriomorphia</taxon>
        <taxon>Mytilida</taxon>
        <taxon>Mytiloidea</taxon>
        <taxon>Mytilidae</taxon>
        <taxon>Mytilinae</taxon>
        <taxon>Mytilus</taxon>
    </lineage>
</organism>
<evidence type="ECO:0000313" key="2">
    <source>
        <dbReference type="Proteomes" id="UP000507470"/>
    </source>
</evidence>
<dbReference type="EMBL" id="CACVKT020006198">
    <property type="protein sequence ID" value="CAC5400295.1"/>
    <property type="molecule type" value="Genomic_DNA"/>
</dbReference>
<dbReference type="OrthoDB" id="5987860at2759"/>
<dbReference type="Proteomes" id="UP000507470">
    <property type="component" value="Unassembled WGS sequence"/>
</dbReference>
<gene>
    <name evidence="1" type="ORF">MCOR_34488</name>
</gene>
<proteinExistence type="predicted"/>
<dbReference type="AlphaFoldDB" id="A0A6J8CWS0"/>
<keyword evidence="2" id="KW-1185">Reference proteome</keyword>
<accession>A0A6J8CWS0</accession>
<sequence>MQVLLRLVRKPTCQHVTKADDVVSQRHERIGTDRVYTYLAEKEVAVGVHCHDRNLSINKYIREETDAINQNDTWHCVKAAFVCDPFSRCRYDKNYEPSRIVLSHPVAEKLLLGVLLNSNIFKYPQDYVLGKDTLYVENFNNAINIYQDKCIAFCDKQNNARSNLAVWKWNENVDKDFTSISNPRNSRTSKSVRGKKNYKEKHLNFEEIYGKLSSMLYIQGKESGGINSLIFIIIPSNSHI</sequence>
<protein>
    <submittedName>
        <fullName evidence="1">Uncharacterized protein</fullName>
    </submittedName>
</protein>
<evidence type="ECO:0000313" key="1">
    <source>
        <dbReference type="EMBL" id="CAC5400295.1"/>
    </source>
</evidence>